<proteinExistence type="predicted"/>
<comment type="caution">
    <text evidence="2">The sequence shown here is derived from an EMBL/GenBank/DDBJ whole genome shotgun (WGS) entry which is preliminary data.</text>
</comment>
<keyword evidence="3" id="KW-1185">Reference proteome</keyword>
<gene>
    <name evidence="2" type="ORF">AGERDE_LOCUS7546</name>
</gene>
<reference evidence="2" key="1">
    <citation type="submission" date="2021-06" db="EMBL/GenBank/DDBJ databases">
        <authorList>
            <person name="Kallberg Y."/>
            <person name="Tangrot J."/>
            <person name="Rosling A."/>
        </authorList>
    </citation>
    <scope>NUCLEOTIDE SEQUENCE</scope>
    <source>
        <strain evidence="2">MT106</strain>
    </source>
</reference>
<keyword evidence="1" id="KW-1133">Transmembrane helix</keyword>
<evidence type="ECO:0000256" key="1">
    <source>
        <dbReference type="SAM" id="Phobius"/>
    </source>
</evidence>
<dbReference type="PANTHER" id="PTHR12459">
    <property type="entry name" value="TRANSMEMBRANE PROTEIN 135-RELATED"/>
    <property type="match status" value="1"/>
</dbReference>
<dbReference type="InterPro" id="IPR026749">
    <property type="entry name" value="Tmem135"/>
</dbReference>
<dbReference type="Proteomes" id="UP000789831">
    <property type="component" value="Unassembled WGS sequence"/>
</dbReference>
<dbReference type="PANTHER" id="PTHR12459:SF19">
    <property type="entry name" value="TRANSMEMBRANE PROTEIN 135 N-TERMINAL DOMAIN-CONTAINING PROTEIN"/>
    <property type="match status" value="1"/>
</dbReference>
<sequence length="534" mass="61790">MNRNYHLALFMLSFTLSNNGYEKISRRLRPLFSKLGIRIPDREEFTYVITRKPHDHKTPLKALFCLNDECLPDDTRRGLKVFLEVHIFVLFFELLWSLPGHLRRGDRNISTSSSRQIGLVAASYVFLYKVHLRFFKRVFDPIFRPPYTRVHTNRVYDKLLRLMGLPPAGEFYEKLFQSPSVPPALAGFCAGPAILFAKDQAQRVTMSVYMLLKSFQFLYHSLCENQIIPRTPWWWGSWILFPLSSAQLIHAYLVNPDTFSESYERFITSRSTTYVQPRPGYYPKSLPWPTGREIVDSIGIVASLNYPEFYSTKLHRDVPTLPKELNPIQPILEIAHPAHTKTMCAMLHPDEPSCLVTFSKFVAKEGVAALKFMAIINGIGIILRWRQIRERPYESVMHWLNHSVPLSFKGATFITMAIATSWGLICGFQNILPAKFMPRSRIYLNGFVGGLWIFAEDSNRRLDIGMYSLRLSIESVWKLMVKKRIVKSIKNGEAIVFSFAMAITMAIFHTNQRHISSPYIRYCIKKLVGTEREE</sequence>
<dbReference type="AlphaFoldDB" id="A0A9N9BMD1"/>
<evidence type="ECO:0000313" key="2">
    <source>
        <dbReference type="EMBL" id="CAG8569099.1"/>
    </source>
</evidence>
<evidence type="ECO:0000313" key="3">
    <source>
        <dbReference type="Proteomes" id="UP000789831"/>
    </source>
</evidence>
<protein>
    <submittedName>
        <fullName evidence="2">1316_t:CDS:1</fullName>
    </submittedName>
</protein>
<feature type="transmembrane region" description="Helical" evidence="1">
    <location>
        <begin position="406"/>
        <end position="432"/>
    </location>
</feature>
<dbReference type="OrthoDB" id="291792at2759"/>
<organism evidence="2 3">
    <name type="scientific">Ambispora gerdemannii</name>
    <dbReference type="NCBI Taxonomy" id="144530"/>
    <lineage>
        <taxon>Eukaryota</taxon>
        <taxon>Fungi</taxon>
        <taxon>Fungi incertae sedis</taxon>
        <taxon>Mucoromycota</taxon>
        <taxon>Glomeromycotina</taxon>
        <taxon>Glomeromycetes</taxon>
        <taxon>Archaeosporales</taxon>
        <taxon>Ambisporaceae</taxon>
        <taxon>Ambispora</taxon>
    </lineage>
</organism>
<keyword evidence="1" id="KW-0812">Transmembrane</keyword>
<feature type="transmembrane region" description="Helical" evidence="1">
    <location>
        <begin position="492"/>
        <end position="510"/>
    </location>
</feature>
<name>A0A9N9BMD1_9GLOM</name>
<accession>A0A9N9BMD1</accession>
<dbReference type="EMBL" id="CAJVPL010001396">
    <property type="protein sequence ID" value="CAG8569099.1"/>
    <property type="molecule type" value="Genomic_DNA"/>
</dbReference>
<keyword evidence="1" id="KW-0472">Membrane</keyword>